<protein>
    <submittedName>
        <fullName evidence="2">Uncharacterized protein</fullName>
    </submittedName>
</protein>
<accession>A0A3M7M314</accession>
<name>A0A3M7M314_9PLEO</name>
<gene>
    <name evidence="2" type="ORF">GMOD_00002632</name>
</gene>
<evidence type="ECO:0000313" key="3">
    <source>
        <dbReference type="Proteomes" id="UP000265663"/>
    </source>
</evidence>
<evidence type="ECO:0000313" key="2">
    <source>
        <dbReference type="EMBL" id="RMZ68784.1"/>
    </source>
</evidence>
<feature type="signal peptide" evidence="1">
    <location>
        <begin position="1"/>
        <end position="19"/>
    </location>
</feature>
<sequence>MHTFITLIAIAILSRSNIAAPVSGPPVEISTGGSGGFKLQITLDISENERQDTADQALDNTIFNKFDDKYDHNIDG</sequence>
<feature type="chain" id="PRO_5017946033" evidence="1">
    <location>
        <begin position="20"/>
        <end position="76"/>
    </location>
</feature>
<dbReference type="AlphaFoldDB" id="A0A3M7M314"/>
<dbReference type="EMBL" id="KE747817">
    <property type="protein sequence ID" value="RMZ68784.1"/>
    <property type="molecule type" value="Genomic_DNA"/>
</dbReference>
<proteinExistence type="predicted"/>
<keyword evidence="1" id="KW-0732">Signal</keyword>
<reference evidence="2 3" key="1">
    <citation type="journal article" date="2014" name="PLoS ONE">
        <title>De novo Genome Assembly of the Fungal Plant Pathogen Pyrenophora semeniperda.</title>
        <authorList>
            <person name="Soliai M.M."/>
            <person name="Meyer S.E."/>
            <person name="Udall J.A."/>
            <person name="Elzinga D.E."/>
            <person name="Hermansen R.A."/>
            <person name="Bodily P.M."/>
            <person name="Hart A.A."/>
            <person name="Coleman C.E."/>
        </authorList>
    </citation>
    <scope>NUCLEOTIDE SEQUENCE [LARGE SCALE GENOMIC DNA]</scope>
    <source>
        <strain evidence="2 3">CCB06</strain>
        <tissue evidence="2">Mycelium</tissue>
    </source>
</reference>
<organism evidence="2 3">
    <name type="scientific">Pyrenophora seminiperda CCB06</name>
    <dbReference type="NCBI Taxonomy" id="1302712"/>
    <lineage>
        <taxon>Eukaryota</taxon>
        <taxon>Fungi</taxon>
        <taxon>Dikarya</taxon>
        <taxon>Ascomycota</taxon>
        <taxon>Pezizomycotina</taxon>
        <taxon>Dothideomycetes</taxon>
        <taxon>Pleosporomycetidae</taxon>
        <taxon>Pleosporales</taxon>
        <taxon>Pleosporineae</taxon>
        <taxon>Pleosporaceae</taxon>
        <taxon>Pyrenophora</taxon>
    </lineage>
</organism>
<dbReference type="Proteomes" id="UP000265663">
    <property type="component" value="Unassembled WGS sequence"/>
</dbReference>
<keyword evidence="3" id="KW-1185">Reference proteome</keyword>
<evidence type="ECO:0000256" key="1">
    <source>
        <dbReference type="SAM" id="SignalP"/>
    </source>
</evidence>